<keyword evidence="3" id="KW-0614">Plasmid</keyword>
<dbReference type="Proteomes" id="UP001299970">
    <property type="component" value="Unassembled WGS sequence"/>
</dbReference>
<feature type="domain" description="HTH merR-type" evidence="2">
    <location>
        <begin position="1"/>
        <end position="69"/>
    </location>
</feature>
<dbReference type="InterPro" id="IPR009061">
    <property type="entry name" value="DNA-bd_dom_put_sf"/>
</dbReference>
<dbReference type="InterPro" id="IPR047057">
    <property type="entry name" value="MerR_fam"/>
</dbReference>
<dbReference type="PRINTS" id="PR00040">
    <property type="entry name" value="HTHMERR"/>
</dbReference>
<dbReference type="RefSeq" id="WP_241034646.1">
    <property type="nucleotide sequence ID" value="NZ_BAAAJF010000034.1"/>
</dbReference>
<dbReference type="PANTHER" id="PTHR30204">
    <property type="entry name" value="REDOX-CYCLING DRUG-SENSING TRANSCRIPTIONAL ACTIVATOR SOXR"/>
    <property type="match status" value="1"/>
</dbReference>
<dbReference type="Pfam" id="PF13411">
    <property type="entry name" value="MerR_1"/>
    <property type="match status" value="1"/>
</dbReference>
<dbReference type="InterPro" id="IPR000551">
    <property type="entry name" value="MerR-type_HTH_dom"/>
</dbReference>
<accession>A0ABS9T7Q7</accession>
<keyword evidence="4" id="KW-1185">Reference proteome</keyword>
<comment type="caution">
    <text evidence="3">The sequence shown here is derived from an EMBL/GenBank/DDBJ whole genome shotgun (WGS) entry which is preliminary data.</text>
</comment>
<dbReference type="EMBL" id="JAKXMK010000002">
    <property type="protein sequence ID" value="MCH6164565.1"/>
    <property type="molecule type" value="Genomic_DNA"/>
</dbReference>
<dbReference type="SMART" id="SM00422">
    <property type="entry name" value="HTH_MERR"/>
    <property type="match status" value="1"/>
</dbReference>
<evidence type="ECO:0000313" key="4">
    <source>
        <dbReference type="Proteomes" id="UP001299970"/>
    </source>
</evidence>
<name>A0ABS9T7Q7_9PSEU</name>
<dbReference type="PROSITE" id="PS00552">
    <property type="entry name" value="HTH_MERR_1"/>
    <property type="match status" value="1"/>
</dbReference>
<dbReference type="SUPFAM" id="SSF46955">
    <property type="entry name" value="Putative DNA-binding domain"/>
    <property type="match status" value="1"/>
</dbReference>
<keyword evidence="1" id="KW-0238">DNA-binding</keyword>
<evidence type="ECO:0000259" key="2">
    <source>
        <dbReference type="PROSITE" id="PS50937"/>
    </source>
</evidence>
<evidence type="ECO:0000256" key="1">
    <source>
        <dbReference type="ARBA" id="ARBA00023125"/>
    </source>
</evidence>
<geneLocation type="plasmid" evidence="3">
    <name>unnamed</name>
</geneLocation>
<dbReference type="PROSITE" id="PS50937">
    <property type="entry name" value="HTH_MERR_2"/>
    <property type="match status" value="1"/>
</dbReference>
<proteinExistence type="predicted"/>
<evidence type="ECO:0000313" key="3">
    <source>
        <dbReference type="EMBL" id="MCH6164565.1"/>
    </source>
</evidence>
<reference evidence="3 4" key="1">
    <citation type="submission" date="2022-03" db="EMBL/GenBank/DDBJ databases">
        <title>Pseudonocardia alaer sp. nov., a novel actinomycete isolated from reed forest soil.</title>
        <authorList>
            <person name="Wang L."/>
        </authorList>
    </citation>
    <scope>NUCLEOTIDE SEQUENCE [LARGE SCALE GENOMIC DNA]</scope>
    <source>
        <strain evidence="3 4">Y-16303</strain>
        <plasmid evidence="3">unnamed</plasmid>
    </source>
</reference>
<dbReference type="PANTHER" id="PTHR30204:SF93">
    <property type="entry name" value="HTH MERR-TYPE DOMAIN-CONTAINING PROTEIN"/>
    <property type="match status" value="1"/>
</dbReference>
<organism evidence="3 4">
    <name type="scientific">Pseudonocardia alaniniphila</name>
    <dbReference type="NCBI Taxonomy" id="75291"/>
    <lineage>
        <taxon>Bacteria</taxon>
        <taxon>Bacillati</taxon>
        <taxon>Actinomycetota</taxon>
        <taxon>Actinomycetes</taxon>
        <taxon>Pseudonocardiales</taxon>
        <taxon>Pseudonocardiaceae</taxon>
        <taxon>Pseudonocardia</taxon>
    </lineage>
</organism>
<dbReference type="Gene3D" id="1.10.1660.10">
    <property type="match status" value="1"/>
</dbReference>
<gene>
    <name evidence="3" type="ORF">MMF94_02620</name>
</gene>
<protein>
    <submittedName>
        <fullName evidence="3">MerR family transcriptional regulator</fullName>
    </submittedName>
</protein>
<sequence>MQIGEVAERVGLSLRTIRHWDEVGLVVPSKRSAGGFRLYGEADIDRLVLVKTLRPLDLSLEQMRELLATIDGLEDDEGDDPERTAELAGRLTVFRAAVDSRVEALRSQVQSLEMLSRDLRRLAGERRRPAPG</sequence>